<feature type="domain" description="HTH luxR-type" evidence="4">
    <location>
        <begin position="139"/>
        <end position="204"/>
    </location>
</feature>
<dbReference type="EMBL" id="QBKT01000013">
    <property type="protein sequence ID" value="PTX58585.1"/>
    <property type="molecule type" value="Genomic_DNA"/>
</dbReference>
<evidence type="ECO:0000259" key="4">
    <source>
        <dbReference type="PROSITE" id="PS50043"/>
    </source>
</evidence>
<evidence type="ECO:0000313" key="7">
    <source>
        <dbReference type="Proteomes" id="UP000244090"/>
    </source>
</evidence>
<dbReference type="SMART" id="SM00421">
    <property type="entry name" value="HTH_LUXR"/>
    <property type="match status" value="1"/>
</dbReference>
<dbReference type="Gene3D" id="3.40.50.2300">
    <property type="match status" value="1"/>
</dbReference>
<dbReference type="OrthoDB" id="9795108at2"/>
<dbReference type="InterPro" id="IPR039420">
    <property type="entry name" value="WalR-like"/>
</dbReference>
<dbReference type="PANTHER" id="PTHR43214:SF43">
    <property type="entry name" value="TWO-COMPONENT RESPONSE REGULATOR"/>
    <property type="match status" value="1"/>
</dbReference>
<gene>
    <name evidence="6" type="ORF">C8N46_11376</name>
</gene>
<dbReference type="Pfam" id="PF00072">
    <property type="entry name" value="Response_reg"/>
    <property type="match status" value="1"/>
</dbReference>
<dbReference type="AlphaFoldDB" id="A0A2T6BR75"/>
<accession>A0A2T6BR75</accession>
<dbReference type="InterPro" id="IPR011006">
    <property type="entry name" value="CheY-like_superfamily"/>
</dbReference>
<dbReference type="GO" id="GO:0006355">
    <property type="term" value="P:regulation of DNA-templated transcription"/>
    <property type="evidence" value="ECO:0007669"/>
    <property type="project" value="InterPro"/>
</dbReference>
<organism evidence="6 7">
    <name type="scientific">Kordia periserrulae</name>
    <dbReference type="NCBI Taxonomy" id="701523"/>
    <lineage>
        <taxon>Bacteria</taxon>
        <taxon>Pseudomonadati</taxon>
        <taxon>Bacteroidota</taxon>
        <taxon>Flavobacteriia</taxon>
        <taxon>Flavobacteriales</taxon>
        <taxon>Flavobacteriaceae</taxon>
        <taxon>Kordia</taxon>
    </lineage>
</organism>
<dbReference type="CDD" id="cd17535">
    <property type="entry name" value="REC_NarL-like"/>
    <property type="match status" value="1"/>
</dbReference>
<dbReference type="SMART" id="SM00448">
    <property type="entry name" value="REC"/>
    <property type="match status" value="1"/>
</dbReference>
<keyword evidence="7" id="KW-1185">Reference proteome</keyword>
<protein>
    <submittedName>
        <fullName evidence="6">LuxR family two component transcriptional regulator</fullName>
    </submittedName>
</protein>
<evidence type="ECO:0000259" key="5">
    <source>
        <dbReference type="PROSITE" id="PS50110"/>
    </source>
</evidence>
<dbReference type="InterPro" id="IPR058245">
    <property type="entry name" value="NreC/VraR/RcsB-like_REC"/>
</dbReference>
<dbReference type="InterPro" id="IPR016032">
    <property type="entry name" value="Sig_transdc_resp-reg_C-effctor"/>
</dbReference>
<dbReference type="InterPro" id="IPR000792">
    <property type="entry name" value="Tscrpt_reg_LuxR_C"/>
</dbReference>
<keyword evidence="2" id="KW-0238">DNA-binding</keyword>
<dbReference type="PRINTS" id="PR00038">
    <property type="entry name" value="HTHLUXR"/>
</dbReference>
<dbReference type="CDD" id="cd06170">
    <property type="entry name" value="LuxR_C_like"/>
    <property type="match status" value="1"/>
</dbReference>
<reference evidence="6 7" key="1">
    <citation type="submission" date="2018-04" db="EMBL/GenBank/DDBJ databases">
        <title>Genomic Encyclopedia of Archaeal and Bacterial Type Strains, Phase II (KMG-II): from individual species to whole genera.</title>
        <authorList>
            <person name="Goeker M."/>
        </authorList>
    </citation>
    <scope>NUCLEOTIDE SEQUENCE [LARGE SCALE GENOMIC DNA]</scope>
    <source>
        <strain evidence="6 7">DSM 25731</strain>
    </source>
</reference>
<dbReference type="GO" id="GO:0003677">
    <property type="term" value="F:DNA binding"/>
    <property type="evidence" value="ECO:0007669"/>
    <property type="project" value="UniProtKB-KW"/>
</dbReference>
<feature type="domain" description="Response regulatory" evidence="5">
    <location>
        <begin position="3"/>
        <end position="119"/>
    </location>
</feature>
<evidence type="ECO:0000313" key="6">
    <source>
        <dbReference type="EMBL" id="PTX58585.1"/>
    </source>
</evidence>
<dbReference type="RefSeq" id="WP_108116771.1">
    <property type="nucleotide sequence ID" value="NZ_QBKT01000013.1"/>
</dbReference>
<dbReference type="Pfam" id="PF00196">
    <property type="entry name" value="GerE"/>
    <property type="match status" value="1"/>
</dbReference>
<feature type="modified residue" description="4-aspartylphosphate" evidence="3">
    <location>
        <position position="54"/>
    </location>
</feature>
<comment type="caution">
    <text evidence="6">The sequence shown here is derived from an EMBL/GenBank/DDBJ whole genome shotgun (WGS) entry which is preliminary data.</text>
</comment>
<name>A0A2T6BR75_9FLAO</name>
<sequence>MINVLAVDDHEIVISGLTYILDKSSNIKLIDGFKNGQDALDQLKSRSIDIVILDVNMPILDGISLAKLIRKDHPLVKIIFFTNSSELQIVREAMHINAEGYILKSDSNEEIIKAIEHVHKGYDYYSFSTVKNIFSNLSKPRSVIKLSKRQKEVLELIAKGLTSKQIAQKLHLSVSTVNTHRNNLINITGTQNSQSLINFAKENNLI</sequence>
<proteinExistence type="predicted"/>
<dbReference type="SUPFAM" id="SSF46894">
    <property type="entry name" value="C-terminal effector domain of the bipartite response regulators"/>
    <property type="match status" value="1"/>
</dbReference>
<dbReference type="PANTHER" id="PTHR43214">
    <property type="entry name" value="TWO-COMPONENT RESPONSE REGULATOR"/>
    <property type="match status" value="1"/>
</dbReference>
<dbReference type="InterPro" id="IPR001789">
    <property type="entry name" value="Sig_transdc_resp-reg_receiver"/>
</dbReference>
<dbReference type="PROSITE" id="PS50110">
    <property type="entry name" value="RESPONSE_REGULATORY"/>
    <property type="match status" value="1"/>
</dbReference>
<evidence type="ECO:0000256" key="3">
    <source>
        <dbReference type="PROSITE-ProRule" id="PRU00169"/>
    </source>
</evidence>
<dbReference type="GO" id="GO:0000160">
    <property type="term" value="P:phosphorelay signal transduction system"/>
    <property type="evidence" value="ECO:0007669"/>
    <property type="project" value="InterPro"/>
</dbReference>
<evidence type="ECO:0000256" key="2">
    <source>
        <dbReference type="ARBA" id="ARBA00023125"/>
    </source>
</evidence>
<dbReference type="PROSITE" id="PS50043">
    <property type="entry name" value="HTH_LUXR_2"/>
    <property type="match status" value="1"/>
</dbReference>
<dbReference type="Proteomes" id="UP000244090">
    <property type="component" value="Unassembled WGS sequence"/>
</dbReference>
<dbReference type="SUPFAM" id="SSF52172">
    <property type="entry name" value="CheY-like"/>
    <property type="match status" value="1"/>
</dbReference>
<evidence type="ECO:0000256" key="1">
    <source>
        <dbReference type="ARBA" id="ARBA00022553"/>
    </source>
</evidence>
<keyword evidence="1 3" id="KW-0597">Phosphoprotein</keyword>